<feature type="compositionally biased region" description="Low complexity" evidence="1">
    <location>
        <begin position="1"/>
        <end position="17"/>
    </location>
</feature>
<dbReference type="AlphaFoldDB" id="A0A6J4JYB7"/>
<organism evidence="2">
    <name type="scientific">uncultured Acetobacteraceae bacterium</name>
    <dbReference type="NCBI Taxonomy" id="169975"/>
    <lineage>
        <taxon>Bacteria</taxon>
        <taxon>Pseudomonadati</taxon>
        <taxon>Pseudomonadota</taxon>
        <taxon>Alphaproteobacteria</taxon>
        <taxon>Acetobacterales</taxon>
        <taxon>Acetobacteraceae</taxon>
        <taxon>environmental samples</taxon>
    </lineage>
</organism>
<protein>
    <submittedName>
        <fullName evidence="2">Uncharacterized protein</fullName>
    </submittedName>
</protein>
<feature type="compositionally biased region" description="Basic residues" evidence="1">
    <location>
        <begin position="18"/>
        <end position="30"/>
    </location>
</feature>
<dbReference type="EMBL" id="CADCTG010000370">
    <property type="protein sequence ID" value="CAA9290466.1"/>
    <property type="molecule type" value="Genomic_DNA"/>
</dbReference>
<gene>
    <name evidence="2" type="ORF">AVDCRST_MAG08-4560</name>
</gene>
<accession>A0A6J4JYB7</accession>
<sequence>CPPASPGSGARGTAARRPATRRGQRSWWRRRPGEVSTARPGAGRAAHPRSPPRVAGGMAIVDLLPSAEVLLGLDVEDLAAVLLEDMSLRRS</sequence>
<proteinExistence type="predicted"/>
<name>A0A6J4JYB7_9PROT</name>
<reference evidence="2" key="1">
    <citation type="submission" date="2020-02" db="EMBL/GenBank/DDBJ databases">
        <authorList>
            <person name="Meier V. D."/>
        </authorList>
    </citation>
    <scope>NUCLEOTIDE SEQUENCE</scope>
    <source>
        <strain evidence="2">AVDCRST_MAG08</strain>
    </source>
</reference>
<feature type="non-terminal residue" evidence="2">
    <location>
        <position position="1"/>
    </location>
</feature>
<evidence type="ECO:0000313" key="2">
    <source>
        <dbReference type="EMBL" id="CAA9290466.1"/>
    </source>
</evidence>
<evidence type="ECO:0000256" key="1">
    <source>
        <dbReference type="SAM" id="MobiDB-lite"/>
    </source>
</evidence>
<feature type="non-terminal residue" evidence="2">
    <location>
        <position position="91"/>
    </location>
</feature>
<feature type="region of interest" description="Disordered" evidence="1">
    <location>
        <begin position="1"/>
        <end position="55"/>
    </location>
</feature>